<dbReference type="GeneID" id="108268799"/>
<dbReference type="CTD" id="94121"/>
<feature type="compositionally biased region" description="Polar residues" evidence="15">
    <location>
        <begin position="186"/>
        <end position="200"/>
    </location>
</feature>
<keyword evidence="5" id="KW-0863">Zinc-finger</keyword>
<dbReference type="Gene3D" id="2.60.40.150">
    <property type="entry name" value="C2 domain"/>
    <property type="match status" value="2"/>
</dbReference>
<evidence type="ECO:0000313" key="20">
    <source>
        <dbReference type="RefSeq" id="XP_017329484.1"/>
    </source>
</evidence>
<evidence type="ECO:0000256" key="2">
    <source>
        <dbReference type="ARBA" id="ARBA00022553"/>
    </source>
</evidence>
<dbReference type="GO" id="GO:0006887">
    <property type="term" value="P:exocytosis"/>
    <property type="evidence" value="ECO:0007669"/>
    <property type="project" value="TreeGrafter"/>
</dbReference>
<dbReference type="AlphaFoldDB" id="W5U824"/>
<dbReference type="PANTHER" id="PTHR45716:SF4">
    <property type="entry name" value="SYNAPTOTAGMIN-LIKE PROTEIN 4"/>
    <property type="match status" value="1"/>
</dbReference>
<dbReference type="SUPFAM" id="SSF57903">
    <property type="entry name" value="FYVE/PHD zinc finger"/>
    <property type="match status" value="1"/>
</dbReference>
<dbReference type="GO" id="GO:0030658">
    <property type="term" value="C:transport vesicle membrane"/>
    <property type="evidence" value="ECO:0007669"/>
    <property type="project" value="UniProtKB-SubCell"/>
</dbReference>
<evidence type="ECO:0000256" key="1">
    <source>
        <dbReference type="ARBA" id="ARBA00004268"/>
    </source>
</evidence>
<name>W5U824_ICTPU</name>
<dbReference type="PROSITE" id="PS50916">
    <property type="entry name" value="RABBD"/>
    <property type="match status" value="1"/>
</dbReference>
<dbReference type="EMBL" id="JT407290">
    <property type="protein sequence ID" value="AHH37940.1"/>
    <property type="molecule type" value="mRNA"/>
</dbReference>
<dbReference type="InterPro" id="IPR013083">
    <property type="entry name" value="Znf_RING/FYVE/PHD"/>
</dbReference>
<evidence type="ECO:0000256" key="14">
    <source>
        <dbReference type="SAM" id="Coils"/>
    </source>
</evidence>
<dbReference type="CDD" id="cd15764">
    <property type="entry name" value="FYVE_Slp4"/>
    <property type="match status" value="1"/>
</dbReference>
<dbReference type="GO" id="GO:0005886">
    <property type="term" value="C:plasma membrane"/>
    <property type="evidence" value="ECO:0007669"/>
    <property type="project" value="TreeGrafter"/>
</dbReference>
<dbReference type="Pfam" id="PF00168">
    <property type="entry name" value="C2"/>
    <property type="match status" value="2"/>
</dbReference>
<keyword evidence="6" id="KW-0862">Zinc</keyword>
<feature type="coiled-coil region" evidence="14">
    <location>
        <begin position="25"/>
        <end position="52"/>
    </location>
</feature>
<accession>W5U824</accession>
<evidence type="ECO:0000313" key="18">
    <source>
        <dbReference type="EMBL" id="AHH37940.1"/>
    </source>
</evidence>
<evidence type="ECO:0000256" key="13">
    <source>
        <dbReference type="ARBA" id="ARBA00082389"/>
    </source>
</evidence>
<dbReference type="KEGG" id="ipu:108268799"/>
<evidence type="ECO:0000256" key="10">
    <source>
        <dbReference type="ARBA" id="ARBA00063761"/>
    </source>
</evidence>
<dbReference type="InterPro" id="IPR000008">
    <property type="entry name" value="C2_dom"/>
</dbReference>
<dbReference type="GO" id="GO:0042043">
    <property type="term" value="F:neurexin family protein binding"/>
    <property type="evidence" value="ECO:0007669"/>
    <property type="project" value="TreeGrafter"/>
</dbReference>
<dbReference type="OrthoDB" id="195679at2759"/>
<evidence type="ECO:0000256" key="7">
    <source>
        <dbReference type="ARBA" id="ARBA00023136"/>
    </source>
</evidence>
<comment type="subunit">
    <text evidence="10">Part of a ternary complex containing STX1A and RAB27A. Can bind both dominant negative and dominant active mutants of RAB27A. Binds STXBP1, RAB3A, RAB8A and RAB27B. Interacts with MYO5A.</text>
</comment>
<dbReference type="Proteomes" id="UP000221080">
    <property type="component" value="Chromosome 8"/>
</dbReference>
<keyword evidence="14" id="KW-0175">Coiled coil</keyword>
<gene>
    <name evidence="18" type="primary">SYTL4</name>
    <name evidence="20" type="synonym">sytl4</name>
</gene>
<dbReference type="SUPFAM" id="SSF49562">
    <property type="entry name" value="C2 domain (Calcium/lipid-binding domain, CaLB)"/>
    <property type="match status" value="2"/>
</dbReference>
<dbReference type="FunFam" id="3.30.40.10:FF:000018">
    <property type="entry name" value="Synaptotagmin-like 5, isoform CRA_a"/>
    <property type="match status" value="1"/>
</dbReference>
<dbReference type="GO" id="GO:0006886">
    <property type="term" value="P:intracellular protein transport"/>
    <property type="evidence" value="ECO:0007669"/>
    <property type="project" value="InterPro"/>
</dbReference>
<dbReference type="InterPro" id="IPR043567">
    <property type="entry name" value="SYTL1-5_C2B"/>
</dbReference>
<sequence length="690" mass="76790">MVQAMETINMSFLTDSERELILGVLNRDEELRRLEEQRVKRLKAELLDIRRKGAKRSNGNYSEHSCGRCQEPLGRLAANTNQCPVCKHKVCRNCRTVRANGFWLCSVCAKEADIKKSTGDWFYDQRVNRFSTAPGHDLVRASIRKRPPTKKRETTGEVLLNSPDLNSSQTLPVPRPRLKDLALGNKSPSSKHLQQSNTDLAENASLCSSRADSDSLSSTPSTQRNEGVNRLSGTDSTVLSMSSPIKTHSPSGSSASTETSSLVHQINTCPESLNDDDGLFKKSVRRVHKISDFKPVSVVDVRYDMTENTAASMGDRSKSVPGLNIDEEEEEEDIDNLVSIHRRTVGEGTTNLRGSSGTLGSMMSVYSEAGDYDIVDVSGDIVFSLHYDERMQSLSVLVKECRGLAYVAKKKCNPYVKSYLLPDKSRQSKKKTAIKRNTINPSYNERLKYSISRSQLMSRTLQLSVWHHDRFGRNAFLGEVEIPMDCHDIDSGQEECVTLQGKVGNSLTLSAFSQYKGELVISLKYVTETKAAGEKPRGKKAKVEDGGELHVLIKEAKNLCAMKAGGTSDSFVKGYLLPSTGKSSKKKTQVVKKTVNPHYDHTFIYKDVCLEYLKGMCLELTVWDREAMSSNDFLGGVRLSSGAVRLKEGKQEWVADSTGEEVSLWQKMMQFPDSWAEGSLPLRSSMGTRE</sequence>
<evidence type="ECO:0000313" key="19">
    <source>
        <dbReference type="Proteomes" id="UP000221080"/>
    </source>
</evidence>
<feature type="domain" description="C2" evidence="16">
    <location>
        <begin position="515"/>
        <end position="654"/>
    </location>
</feature>
<dbReference type="InterPro" id="IPR010911">
    <property type="entry name" value="Rab_BD"/>
</dbReference>
<dbReference type="PROSITE" id="PS50004">
    <property type="entry name" value="C2"/>
    <property type="match status" value="2"/>
</dbReference>
<dbReference type="FunFam" id="2.60.40.150:FF:000121">
    <property type="entry name" value="Synaptotagmin-like 4, isoform CRA_a"/>
    <property type="match status" value="1"/>
</dbReference>
<dbReference type="GeneTree" id="ENSGT00940000159060"/>
<evidence type="ECO:0000256" key="9">
    <source>
        <dbReference type="ARBA" id="ARBA00053613"/>
    </source>
</evidence>
<feature type="compositionally biased region" description="Low complexity" evidence="15">
    <location>
        <begin position="247"/>
        <end position="261"/>
    </location>
</feature>
<dbReference type="GO" id="GO:0031267">
    <property type="term" value="F:small GTPase binding"/>
    <property type="evidence" value="ECO:0007669"/>
    <property type="project" value="InterPro"/>
</dbReference>
<keyword evidence="4" id="KW-0677">Repeat</keyword>
<feature type="domain" description="RabBD" evidence="17">
    <location>
        <begin position="7"/>
        <end position="125"/>
    </location>
</feature>
<evidence type="ECO:0000256" key="8">
    <source>
        <dbReference type="ARBA" id="ARBA00023329"/>
    </source>
</evidence>
<keyword evidence="2" id="KW-0597">Phosphoprotein</keyword>
<feature type="region of interest" description="Disordered" evidence="15">
    <location>
        <begin position="144"/>
        <end position="263"/>
    </location>
</feature>
<dbReference type="STRING" id="7998.ENSIPUP00000026556"/>
<dbReference type="RefSeq" id="XP_017329484.1">
    <property type="nucleotide sequence ID" value="XM_017473995.3"/>
</dbReference>
<evidence type="ECO:0000256" key="5">
    <source>
        <dbReference type="ARBA" id="ARBA00022771"/>
    </source>
</evidence>
<keyword evidence="19" id="KW-1185">Reference proteome</keyword>
<dbReference type="GO" id="GO:0008270">
    <property type="term" value="F:zinc ion binding"/>
    <property type="evidence" value="ECO:0007669"/>
    <property type="project" value="UniProtKB-KW"/>
</dbReference>
<dbReference type="OMA" id="YIPSAKH"/>
<keyword evidence="8" id="KW-0968">Cytoplasmic vesicle</keyword>
<reference evidence="18" key="1">
    <citation type="journal article" date="2012" name="BMC Genomics">
        <title>Efficient assembly and annotation of the transcriptome of catfish by RNA-Seq analysis of a doubled haploid homozygote.</title>
        <authorList>
            <person name="Liu S."/>
            <person name="Zhang Y."/>
            <person name="Zhou Z."/>
            <person name="Waldbieser G."/>
            <person name="Sun F."/>
            <person name="Lu J."/>
            <person name="Zhang J."/>
            <person name="Jiang Y."/>
            <person name="Zhang H."/>
            <person name="Wang X."/>
            <person name="Rajendran K.V."/>
            <person name="Khoo L."/>
            <person name="Kucuktas H."/>
            <person name="Peatman E."/>
            <person name="Liu Z."/>
        </authorList>
    </citation>
    <scope>NUCLEOTIDE SEQUENCE</scope>
    <source>
        <tissue evidence="18">Mixed</tissue>
    </source>
</reference>
<protein>
    <recommendedName>
        <fullName evidence="11">Synaptotagmin-like protein 4</fullName>
    </recommendedName>
    <alternativeName>
        <fullName evidence="12">Exophilin-2</fullName>
    </alternativeName>
    <alternativeName>
        <fullName evidence="13">Granuphilin</fullName>
    </alternativeName>
</protein>
<feature type="compositionally biased region" description="Low complexity" evidence="15">
    <location>
        <begin position="204"/>
        <end position="222"/>
    </location>
</feature>
<keyword evidence="7" id="KW-0472">Membrane</keyword>
<dbReference type="GO" id="GO:0070382">
    <property type="term" value="C:exocytic vesicle"/>
    <property type="evidence" value="ECO:0007669"/>
    <property type="project" value="TreeGrafter"/>
</dbReference>
<evidence type="ECO:0000256" key="4">
    <source>
        <dbReference type="ARBA" id="ARBA00022737"/>
    </source>
</evidence>
<feature type="domain" description="C2" evidence="16">
    <location>
        <begin position="377"/>
        <end position="499"/>
    </location>
</feature>
<dbReference type="InterPro" id="IPR011011">
    <property type="entry name" value="Znf_FYVE_PHD"/>
</dbReference>
<dbReference type="SMART" id="SM00239">
    <property type="entry name" value="C2"/>
    <property type="match status" value="2"/>
</dbReference>
<dbReference type="InterPro" id="IPR035892">
    <property type="entry name" value="C2_domain_sf"/>
</dbReference>
<dbReference type="Gene3D" id="3.30.40.10">
    <property type="entry name" value="Zinc/RING finger domain, C3HC4 (zinc finger)"/>
    <property type="match status" value="1"/>
</dbReference>
<evidence type="ECO:0000256" key="3">
    <source>
        <dbReference type="ARBA" id="ARBA00022723"/>
    </source>
</evidence>
<comment type="function">
    <text evidence="9">Modulates exocytosis of dense-core granules and secretion of hormones in the pancreas and the pituitary. Interacts with vesicles containing negatively charged phospholipids in a Ca(2+)-independent manner.</text>
</comment>
<dbReference type="InterPro" id="IPR041282">
    <property type="entry name" value="FYVE_2"/>
</dbReference>
<evidence type="ECO:0000259" key="17">
    <source>
        <dbReference type="PROSITE" id="PS50916"/>
    </source>
</evidence>
<evidence type="ECO:0000256" key="11">
    <source>
        <dbReference type="ARBA" id="ARBA00072166"/>
    </source>
</evidence>
<dbReference type="PANTHER" id="PTHR45716">
    <property type="entry name" value="BITESIZE, ISOFORM I"/>
    <property type="match status" value="1"/>
</dbReference>
<dbReference type="CDD" id="cd04020">
    <property type="entry name" value="C2B_SLP_1-2-3-4"/>
    <property type="match status" value="1"/>
</dbReference>
<dbReference type="Pfam" id="PF02318">
    <property type="entry name" value="FYVE_2"/>
    <property type="match status" value="1"/>
</dbReference>
<keyword evidence="3" id="KW-0479">Metal-binding</keyword>
<evidence type="ECO:0000256" key="15">
    <source>
        <dbReference type="SAM" id="MobiDB-lite"/>
    </source>
</evidence>
<evidence type="ECO:0000259" key="16">
    <source>
        <dbReference type="PROSITE" id="PS50004"/>
    </source>
</evidence>
<reference evidence="19" key="2">
    <citation type="journal article" date="2016" name="Nat. Commun.">
        <title>The channel catfish genome sequence provides insights into the evolution of scale formation in teleosts.</title>
        <authorList>
            <person name="Liu Z."/>
            <person name="Liu S."/>
            <person name="Yao J."/>
            <person name="Bao L."/>
            <person name="Zhang J."/>
            <person name="Li Y."/>
            <person name="Jiang C."/>
            <person name="Sun L."/>
            <person name="Wang R."/>
            <person name="Zhang Y."/>
            <person name="Zhou T."/>
            <person name="Zeng Q."/>
            <person name="Fu Q."/>
            <person name="Gao S."/>
            <person name="Li N."/>
            <person name="Koren S."/>
            <person name="Jiang Y."/>
            <person name="Zimin A."/>
            <person name="Xu P."/>
            <person name="Phillippy A.M."/>
            <person name="Geng X."/>
            <person name="Song L."/>
            <person name="Sun F."/>
            <person name="Li C."/>
            <person name="Wang X."/>
            <person name="Chen A."/>
            <person name="Jin Y."/>
            <person name="Yuan Z."/>
            <person name="Yang Y."/>
            <person name="Tan S."/>
            <person name="Peatman E."/>
            <person name="Lu J."/>
            <person name="Qin Z."/>
            <person name="Dunham R."/>
            <person name="Li Z."/>
            <person name="Sonstegard T."/>
            <person name="Feng J."/>
            <person name="Danzmann R.G."/>
            <person name="Schroeder S."/>
            <person name="Scheffler B."/>
            <person name="Duke M.V."/>
            <person name="Ballard L."/>
            <person name="Kucuktas H."/>
            <person name="Kaltenboeck L."/>
            <person name="Liu H."/>
            <person name="Armbruster J."/>
            <person name="Xie Y."/>
            <person name="Kirby M.L."/>
            <person name="Tian Y."/>
            <person name="Flanagan M.E."/>
            <person name="Mu W."/>
            <person name="Waldbieser G.C."/>
        </authorList>
    </citation>
    <scope>NUCLEOTIDE SEQUENCE [LARGE SCALE GENOMIC DNA]</scope>
    <source>
        <strain evidence="19">SDA103</strain>
    </source>
</reference>
<comment type="subcellular location">
    <subcellularLocation>
        <location evidence="1">Cytoplasmic vesicle</location>
        <location evidence="1">Secretory vesicle membrane</location>
        <topology evidence="1">Peripheral membrane protein</topology>
    </subcellularLocation>
</comment>
<proteinExistence type="evidence at transcript level"/>
<evidence type="ECO:0000256" key="12">
    <source>
        <dbReference type="ARBA" id="ARBA00075520"/>
    </source>
</evidence>
<reference evidence="20" key="3">
    <citation type="submission" date="2025-04" db="UniProtKB">
        <authorList>
            <consortium name="RefSeq"/>
        </authorList>
    </citation>
    <scope>IDENTIFICATION</scope>
    <source>
        <tissue evidence="20">Blood</tissue>
    </source>
</reference>
<dbReference type="InterPro" id="IPR044134">
    <property type="entry name" value="FYVE_Slp4"/>
</dbReference>
<feature type="compositionally biased region" description="Polar residues" evidence="15">
    <location>
        <begin position="223"/>
        <end position="246"/>
    </location>
</feature>
<dbReference type="FunFam" id="2.60.40.150:FF:000006">
    <property type="entry name" value="Synaptotagmin-like 5, isoform CRA_a"/>
    <property type="match status" value="1"/>
</dbReference>
<evidence type="ECO:0000256" key="6">
    <source>
        <dbReference type="ARBA" id="ARBA00022833"/>
    </source>
</evidence>
<organism evidence="18">
    <name type="scientific">Ictalurus punctatus</name>
    <name type="common">Channel catfish</name>
    <name type="synonym">Silurus punctatus</name>
    <dbReference type="NCBI Taxonomy" id="7998"/>
    <lineage>
        <taxon>Eukaryota</taxon>
        <taxon>Metazoa</taxon>
        <taxon>Chordata</taxon>
        <taxon>Craniata</taxon>
        <taxon>Vertebrata</taxon>
        <taxon>Euteleostomi</taxon>
        <taxon>Actinopterygii</taxon>
        <taxon>Neopterygii</taxon>
        <taxon>Teleostei</taxon>
        <taxon>Ostariophysi</taxon>
        <taxon>Siluriformes</taxon>
        <taxon>Ictaluridae</taxon>
        <taxon>Ictalurus</taxon>
    </lineage>
</organism>